<accession>A0A0S4TX08</accession>
<reference evidence="2" key="1">
    <citation type="submission" date="2015-10" db="EMBL/GenBank/DDBJ databases">
        <authorList>
            <person name="Gilbert D.G."/>
        </authorList>
    </citation>
    <scope>NUCLEOTIDE SEQUENCE</scope>
    <source>
        <strain evidence="2">Phyl III-seqv23</strain>
    </source>
</reference>
<proteinExistence type="predicted"/>
<dbReference type="PATRIC" id="fig|305.106.peg.3101"/>
<evidence type="ECO:0000256" key="1">
    <source>
        <dbReference type="SAM" id="SignalP"/>
    </source>
</evidence>
<geneLocation type="plasmid" evidence="4">
    <name>puw386</name>
</geneLocation>
<gene>
    <name evidence="3" type="ORF">E7Z57_23200</name>
    <name evidence="2" type="ORF">RUN39_v1_860045</name>
</gene>
<protein>
    <submittedName>
        <fullName evidence="3">DUF2145 domain-containing protein</fullName>
    </submittedName>
</protein>
<geneLocation type="plasmid" evidence="3">
    <name>pUW386</name>
</geneLocation>
<evidence type="ECO:0000313" key="4">
    <source>
        <dbReference type="Proteomes" id="UP000310553"/>
    </source>
</evidence>
<evidence type="ECO:0000313" key="2">
    <source>
        <dbReference type="EMBL" id="CUV14556.1"/>
    </source>
</evidence>
<feature type="signal peptide" evidence="1">
    <location>
        <begin position="1"/>
        <end position="24"/>
    </location>
</feature>
<feature type="chain" id="PRO_5013466936" evidence="1">
    <location>
        <begin position="25"/>
        <end position="324"/>
    </location>
</feature>
<name>A0A0S4TX08_RALSL</name>
<reference evidence="3 4" key="2">
    <citation type="submission" date="2019-04" db="EMBL/GenBank/DDBJ databases">
        <title>Complete Genome of UW386 and Higher Quality Genome of UW700.</title>
        <authorList>
            <person name="Jacobs J."/>
            <person name="Perez A."/>
            <person name="Steidl O."/>
            <person name="Allen C."/>
        </authorList>
    </citation>
    <scope>NUCLEOTIDE SEQUENCE [LARGE SCALE GENOMIC DNA]</scope>
    <source>
        <strain evidence="3 4">UW386</strain>
        <plasmid evidence="3">pUW386</plasmid>
        <plasmid evidence="4">puw386</plasmid>
    </source>
</reference>
<dbReference type="AlphaFoldDB" id="A0A0S4TX08"/>
<dbReference type="InterPro" id="IPR014547">
    <property type="entry name" value="UCP028477"/>
</dbReference>
<keyword evidence="3" id="KW-0614">Plasmid</keyword>
<organism evidence="2">
    <name type="scientific">Ralstonia solanacearum</name>
    <name type="common">Pseudomonas solanacearum</name>
    <dbReference type="NCBI Taxonomy" id="305"/>
    <lineage>
        <taxon>Bacteria</taxon>
        <taxon>Pseudomonadati</taxon>
        <taxon>Pseudomonadota</taxon>
        <taxon>Betaproteobacteria</taxon>
        <taxon>Burkholderiales</taxon>
        <taxon>Burkholderiaceae</taxon>
        <taxon>Ralstonia</taxon>
        <taxon>Ralstonia solanacearum species complex</taxon>
    </lineage>
</organism>
<evidence type="ECO:0000313" key="3">
    <source>
        <dbReference type="EMBL" id="QCX51896.1"/>
    </source>
</evidence>
<dbReference type="Pfam" id="PF09916">
    <property type="entry name" value="DUF2145"/>
    <property type="match status" value="1"/>
</dbReference>
<dbReference type="EMBL" id="LN899819">
    <property type="protein sequence ID" value="CUV14556.1"/>
    <property type="molecule type" value="Genomic_DNA"/>
</dbReference>
<dbReference type="EMBL" id="CP039340">
    <property type="protein sequence ID" value="QCX51896.1"/>
    <property type="molecule type" value="Genomic_DNA"/>
</dbReference>
<dbReference type="Proteomes" id="UP000310553">
    <property type="component" value="Plasmid pUW386"/>
</dbReference>
<keyword evidence="1" id="KW-0732">Signal</keyword>
<sequence length="324" mass="35222">MSAGRLLVLALAFAAAAASNAARAATGLSAWSAASQFCDRGQPFTAGQQDRLLRFAAVVREEVAATEGGAVLISRSGLDLSRFRLRYSHAAVAWRSNAGAWSTRQLYYACDEGRPRLYDQGLAGFTMGIDDPSRGYISIVRLPADAADALRRAATDTPRALRLLAASYSANAYAFSVRYQNCNQWVAELLALAWGGLDHGDNGGNDTDDASDADSDLRERAQRWLREASYAPQPVDIDSHALMFASTFVPLVHLDDHPEADVFAMKLKISLPPTVERFIQERLPGSERIELCYDRERVVVHHGWTPIAEGCLPGEGDRVVPLGA</sequence>
<dbReference type="PIRSF" id="PIRSF028477">
    <property type="entry name" value="UCP028477"/>
    <property type="match status" value="1"/>
</dbReference>